<dbReference type="NCBIfam" id="TIGR00152">
    <property type="entry name" value="dephospho-CoA kinase"/>
    <property type="match status" value="1"/>
</dbReference>
<name>A0A6A7Y2D6_9HYPH</name>
<dbReference type="PROSITE" id="PS51219">
    <property type="entry name" value="DPCK"/>
    <property type="match status" value="1"/>
</dbReference>
<comment type="similarity">
    <text evidence="1 5">Belongs to the CoaE family.</text>
</comment>
<feature type="compositionally biased region" description="Low complexity" evidence="7">
    <location>
        <begin position="204"/>
        <end position="217"/>
    </location>
</feature>
<gene>
    <name evidence="5" type="primary">coaE</name>
    <name evidence="8" type="ORF">F0357_09540</name>
</gene>
<dbReference type="HAMAP" id="MF_00376">
    <property type="entry name" value="Dephospho_CoA_kinase"/>
    <property type="match status" value="1"/>
</dbReference>
<evidence type="ECO:0000256" key="3">
    <source>
        <dbReference type="ARBA" id="ARBA00022840"/>
    </source>
</evidence>
<keyword evidence="5 8" id="KW-0808">Transferase</keyword>
<dbReference type="AlphaFoldDB" id="A0A6A7Y2D6"/>
<evidence type="ECO:0000313" key="8">
    <source>
        <dbReference type="EMBL" id="MQT12885.1"/>
    </source>
</evidence>
<dbReference type="RefSeq" id="WP_153480273.1">
    <property type="nucleotide sequence ID" value="NZ_VWNA01000001.1"/>
</dbReference>
<dbReference type="Gene3D" id="3.40.50.300">
    <property type="entry name" value="P-loop containing nucleotide triphosphate hydrolases"/>
    <property type="match status" value="1"/>
</dbReference>
<comment type="subcellular location">
    <subcellularLocation>
        <location evidence="5">Cytoplasm</location>
    </subcellularLocation>
</comment>
<dbReference type="InterPro" id="IPR027417">
    <property type="entry name" value="P-loop_NTPase"/>
</dbReference>
<dbReference type="GO" id="GO:0005737">
    <property type="term" value="C:cytoplasm"/>
    <property type="evidence" value="ECO:0007669"/>
    <property type="project" value="UniProtKB-SubCell"/>
</dbReference>
<dbReference type="GO" id="GO:0004140">
    <property type="term" value="F:dephospho-CoA kinase activity"/>
    <property type="evidence" value="ECO:0007669"/>
    <property type="project" value="UniProtKB-UniRule"/>
</dbReference>
<dbReference type="EC" id="2.7.1.24" evidence="5 6"/>
<keyword evidence="3 5" id="KW-0067">ATP-binding</keyword>
<evidence type="ECO:0000256" key="7">
    <source>
        <dbReference type="SAM" id="MobiDB-lite"/>
    </source>
</evidence>
<keyword evidence="5 8" id="KW-0418">Kinase</keyword>
<dbReference type="CDD" id="cd02022">
    <property type="entry name" value="DPCK"/>
    <property type="match status" value="1"/>
</dbReference>
<feature type="binding site" evidence="5">
    <location>
        <begin position="11"/>
        <end position="16"/>
    </location>
    <ligand>
        <name>ATP</name>
        <dbReference type="ChEBI" id="CHEBI:30616"/>
    </ligand>
</feature>
<evidence type="ECO:0000256" key="6">
    <source>
        <dbReference type="NCBIfam" id="TIGR00152"/>
    </source>
</evidence>
<dbReference type="PANTHER" id="PTHR10695">
    <property type="entry name" value="DEPHOSPHO-COA KINASE-RELATED"/>
    <property type="match status" value="1"/>
</dbReference>
<dbReference type="EMBL" id="VWNA01000001">
    <property type="protein sequence ID" value="MQT12885.1"/>
    <property type="molecule type" value="Genomic_DNA"/>
</dbReference>
<keyword evidence="5" id="KW-0963">Cytoplasm</keyword>
<keyword evidence="9" id="KW-1185">Reference proteome</keyword>
<dbReference type="InterPro" id="IPR001977">
    <property type="entry name" value="Depp_CoAkinase"/>
</dbReference>
<organism evidence="8 9">
    <name type="scientific">Segnochrobactrum spirostomi</name>
    <dbReference type="NCBI Taxonomy" id="2608987"/>
    <lineage>
        <taxon>Bacteria</taxon>
        <taxon>Pseudomonadati</taxon>
        <taxon>Pseudomonadota</taxon>
        <taxon>Alphaproteobacteria</taxon>
        <taxon>Hyphomicrobiales</taxon>
        <taxon>Segnochrobactraceae</taxon>
        <taxon>Segnochrobactrum</taxon>
    </lineage>
</organism>
<evidence type="ECO:0000256" key="4">
    <source>
        <dbReference type="ARBA" id="ARBA00022993"/>
    </source>
</evidence>
<evidence type="ECO:0000256" key="2">
    <source>
        <dbReference type="ARBA" id="ARBA00022741"/>
    </source>
</evidence>
<comment type="caution">
    <text evidence="8">The sequence shown here is derived from an EMBL/GenBank/DDBJ whole genome shotgun (WGS) entry which is preliminary data.</text>
</comment>
<reference evidence="8 9" key="1">
    <citation type="submission" date="2019-09" db="EMBL/GenBank/DDBJ databases">
        <title>Segnochrobactrum spirostomi gen. nov., sp. nov., isolated from the ciliate Spirostomum cf. yagiui and description of a novel family, Segnochrobactraceae fam. nov. within the order Rhizobiales of the class Alphaproteobacteria.</title>
        <authorList>
            <person name="Akter S."/>
            <person name="Shazib S.U.A."/>
            <person name="Shin M.K."/>
        </authorList>
    </citation>
    <scope>NUCLEOTIDE SEQUENCE [LARGE SCALE GENOMIC DNA]</scope>
    <source>
        <strain evidence="8 9">Sp-1</strain>
    </source>
</reference>
<dbReference type="UniPathway" id="UPA00241">
    <property type="reaction ID" value="UER00356"/>
</dbReference>
<dbReference type="GO" id="GO:0005524">
    <property type="term" value="F:ATP binding"/>
    <property type="evidence" value="ECO:0007669"/>
    <property type="project" value="UniProtKB-UniRule"/>
</dbReference>
<accession>A0A6A7Y2D6</accession>
<comment type="pathway">
    <text evidence="5">Cofactor biosynthesis; coenzyme A biosynthesis; CoA from (R)-pantothenate: step 5/5.</text>
</comment>
<keyword evidence="4 5" id="KW-0173">Coenzyme A biosynthesis</keyword>
<sequence>MIVLGLTGSVGMGKSTVAGMIRARGVPVNDADAVVHRLYAGAAVPLIEAAFPGTVVDGVVDRGTLGRLVFGDDAAMKRLEALVHPLVARAEIDFLAAARATGHRVVVLDIPLLFEIRAEGRVDAIATVSAPAAVQRDRVLRRPGMTAERLAAVLARQMPDDEKRRRSHFVVDTSGPLEATRRQVAALLRTLAGMQGKRRRDALPGVAPAPTTAAPGR</sequence>
<dbReference type="PANTHER" id="PTHR10695:SF46">
    <property type="entry name" value="BIFUNCTIONAL COENZYME A SYNTHASE-RELATED"/>
    <property type="match status" value="1"/>
</dbReference>
<keyword evidence="2 5" id="KW-0547">Nucleotide-binding</keyword>
<comment type="function">
    <text evidence="5">Catalyzes the phosphorylation of the 3'-hydroxyl group of dephosphocoenzyme A to form coenzyme A.</text>
</comment>
<dbReference type="GO" id="GO:0015937">
    <property type="term" value="P:coenzyme A biosynthetic process"/>
    <property type="evidence" value="ECO:0007669"/>
    <property type="project" value="UniProtKB-UniRule"/>
</dbReference>
<evidence type="ECO:0000313" key="9">
    <source>
        <dbReference type="Proteomes" id="UP000332515"/>
    </source>
</evidence>
<comment type="catalytic activity">
    <reaction evidence="5">
        <text>3'-dephospho-CoA + ATP = ADP + CoA + H(+)</text>
        <dbReference type="Rhea" id="RHEA:18245"/>
        <dbReference type="ChEBI" id="CHEBI:15378"/>
        <dbReference type="ChEBI" id="CHEBI:30616"/>
        <dbReference type="ChEBI" id="CHEBI:57287"/>
        <dbReference type="ChEBI" id="CHEBI:57328"/>
        <dbReference type="ChEBI" id="CHEBI:456216"/>
        <dbReference type="EC" id="2.7.1.24"/>
    </reaction>
</comment>
<feature type="region of interest" description="Disordered" evidence="7">
    <location>
        <begin position="196"/>
        <end position="217"/>
    </location>
</feature>
<dbReference type="SUPFAM" id="SSF52540">
    <property type="entry name" value="P-loop containing nucleoside triphosphate hydrolases"/>
    <property type="match status" value="1"/>
</dbReference>
<proteinExistence type="inferred from homology"/>
<evidence type="ECO:0000256" key="5">
    <source>
        <dbReference type="HAMAP-Rule" id="MF_00376"/>
    </source>
</evidence>
<dbReference type="Proteomes" id="UP000332515">
    <property type="component" value="Unassembled WGS sequence"/>
</dbReference>
<protein>
    <recommendedName>
        <fullName evidence="5 6">Dephospho-CoA kinase</fullName>
        <ecNumber evidence="5 6">2.7.1.24</ecNumber>
    </recommendedName>
    <alternativeName>
        <fullName evidence="5">Dephosphocoenzyme A kinase</fullName>
    </alternativeName>
</protein>
<evidence type="ECO:0000256" key="1">
    <source>
        <dbReference type="ARBA" id="ARBA00009018"/>
    </source>
</evidence>
<dbReference type="Pfam" id="PF01121">
    <property type="entry name" value="CoaE"/>
    <property type="match status" value="1"/>
</dbReference>